<dbReference type="SMART" id="SM01301">
    <property type="entry name" value="PTPlike_phytase"/>
    <property type="match status" value="1"/>
</dbReference>
<proteinExistence type="predicted"/>
<protein>
    <recommendedName>
        <fullName evidence="4">Tyrosine specific protein phosphatases domain-containing protein</fullName>
    </recommendedName>
</protein>
<gene>
    <name evidence="2" type="ORF">M407DRAFT_24420</name>
</gene>
<dbReference type="Gene3D" id="3.90.190.10">
    <property type="entry name" value="Protein tyrosine phosphatase superfamily"/>
    <property type="match status" value="2"/>
</dbReference>
<feature type="region of interest" description="Disordered" evidence="1">
    <location>
        <begin position="20"/>
        <end position="66"/>
    </location>
</feature>
<dbReference type="Proteomes" id="UP000054248">
    <property type="component" value="Unassembled WGS sequence"/>
</dbReference>
<evidence type="ECO:0000256" key="1">
    <source>
        <dbReference type="SAM" id="MobiDB-lite"/>
    </source>
</evidence>
<name>A0A0C3Q8W8_9AGAM</name>
<evidence type="ECO:0000313" key="2">
    <source>
        <dbReference type="EMBL" id="KIO26335.1"/>
    </source>
</evidence>
<dbReference type="InterPro" id="IPR029021">
    <property type="entry name" value="Prot-tyrosine_phosphatase-like"/>
</dbReference>
<dbReference type="HOGENOM" id="CLU_429059_0_0_1"/>
<dbReference type="CDD" id="cd14496">
    <property type="entry name" value="PTP_paladin"/>
    <property type="match status" value="1"/>
</dbReference>
<dbReference type="Pfam" id="PF14566">
    <property type="entry name" value="PTPlike_phytase"/>
    <property type="match status" value="1"/>
</dbReference>
<organism evidence="2 3">
    <name type="scientific">Tulasnella calospora MUT 4182</name>
    <dbReference type="NCBI Taxonomy" id="1051891"/>
    <lineage>
        <taxon>Eukaryota</taxon>
        <taxon>Fungi</taxon>
        <taxon>Dikarya</taxon>
        <taxon>Basidiomycota</taxon>
        <taxon>Agaricomycotina</taxon>
        <taxon>Agaricomycetes</taxon>
        <taxon>Cantharellales</taxon>
        <taxon>Tulasnellaceae</taxon>
        <taxon>Tulasnella</taxon>
    </lineage>
</organism>
<reference evidence="3" key="2">
    <citation type="submission" date="2015-01" db="EMBL/GenBank/DDBJ databases">
        <title>Evolutionary Origins and Diversification of the Mycorrhizal Mutualists.</title>
        <authorList>
            <consortium name="DOE Joint Genome Institute"/>
            <consortium name="Mycorrhizal Genomics Consortium"/>
            <person name="Kohler A."/>
            <person name="Kuo A."/>
            <person name="Nagy L.G."/>
            <person name="Floudas D."/>
            <person name="Copeland A."/>
            <person name="Barry K.W."/>
            <person name="Cichocki N."/>
            <person name="Veneault-Fourrey C."/>
            <person name="LaButti K."/>
            <person name="Lindquist E.A."/>
            <person name="Lipzen A."/>
            <person name="Lundell T."/>
            <person name="Morin E."/>
            <person name="Murat C."/>
            <person name="Riley R."/>
            <person name="Ohm R."/>
            <person name="Sun H."/>
            <person name="Tunlid A."/>
            <person name="Henrissat B."/>
            <person name="Grigoriev I.V."/>
            <person name="Hibbett D.S."/>
            <person name="Martin F."/>
        </authorList>
    </citation>
    <scope>NUCLEOTIDE SEQUENCE [LARGE SCALE GENOMIC DNA]</scope>
    <source>
        <strain evidence="3">MUT 4182</strain>
    </source>
</reference>
<sequence>MSRPLLPQVDRILSQPSASRPILIHANRPAQSDRIIPRPSTSGSFHGRSSSGSTPAPNGVKPSSRPLDVLASLHKSTLGLVKTRQGSVLSRGFILKTDYYPSGRALDLDIDVGGAPNFRQNRSAMNVFGVAQPRVSGVKALLSLLQCRPGLVNPSKCHWFSTREEPIVYLSGRPYVLRDSASPRDGVTLTDRTENLEAIERRLKADIVAEAAKFSGVILTHSELDNGDIIPSWTAVDAKTVRTQQEVMEDLKTEGWSVEYHRIPITPDRPIENNYLDAFLDVIKSTDPFETPLVFSCGAGIVRTTFAMVGACIIRRRQLVLLGEPDPYASTKIVSGISSPKAVATLEQVGLQQELNKSLLRITYLLQQGLHEHDSRSAIELLMSQPSLMESLRKAHQGTYSLILGLLGCLEHGPNAKKLVDRVIDDCDDVVNLREDILIHRIRYAVTNMDDKTRPTHLAKAAKALEKYFFMIAFASFVEDQKTWDSTFSEWTRARVEIWNQVKYLRQSSGLKVFAPVSDLSAISKVEAAKKHEVAVGGGQVLGDEWTEHVVKNRSGIVLREGTLLKSDMWHTESARVANGVRGAINFRNVPGTNIYCLGQPTSEAVGAVIERITQAHPDADHLVWITLREEPLVYVSS</sequence>
<dbReference type="EMBL" id="KN823026">
    <property type="protein sequence ID" value="KIO26335.1"/>
    <property type="molecule type" value="Genomic_DNA"/>
</dbReference>
<dbReference type="OrthoDB" id="66369at2759"/>
<dbReference type="InterPro" id="IPR050561">
    <property type="entry name" value="PTP"/>
</dbReference>
<keyword evidence="3" id="KW-1185">Reference proteome</keyword>
<evidence type="ECO:0008006" key="4">
    <source>
        <dbReference type="Google" id="ProtNLM"/>
    </source>
</evidence>
<dbReference type="PANTHER" id="PTHR23339">
    <property type="entry name" value="TYROSINE SPECIFIC PROTEIN PHOSPHATASE AND DUAL SPECIFICITY PROTEIN PHOSPHATASE"/>
    <property type="match status" value="1"/>
</dbReference>
<feature type="compositionally biased region" description="Low complexity" evidence="1">
    <location>
        <begin position="40"/>
        <end position="53"/>
    </location>
</feature>
<dbReference type="AlphaFoldDB" id="A0A0C3Q8W8"/>
<dbReference type="SUPFAM" id="SSF52799">
    <property type="entry name" value="(Phosphotyrosine protein) phosphatases II"/>
    <property type="match status" value="1"/>
</dbReference>
<accession>A0A0C3Q8W8</accession>
<reference evidence="2 3" key="1">
    <citation type="submission" date="2014-04" db="EMBL/GenBank/DDBJ databases">
        <authorList>
            <consortium name="DOE Joint Genome Institute"/>
            <person name="Kuo A."/>
            <person name="Girlanda M."/>
            <person name="Perotto S."/>
            <person name="Kohler A."/>
            <person name="Nagy L.G."/>
            <person name="Floudas D."/>
            <person name="Copeland A."/>
            <person name="Barry K.W."/>
            <person name="Cichocki N."/>
            <person name="Veneault-Fourrey C."/>
            <person name="LaButti K."/>
            <person name="Lindquist E.A."/>
            <person name="Lipzen A."/>
            <person name="Lundell T."/>
            <person name="Morin E."/>
            <person name="Murat C."/>
            <person name="Sun H."/>
            <person name="Tunlid A."/>
            <person name="Henrissat B."/>
            <person name="Grigoriev I.V."/>
            <person name="Hibbett D.S."/>
            <person name="Martin F."/>
            <person name="Nordberg H.P."/>
            <person name="Cantor M.N."/>
            <person name="Hua S.X."/>
        </authorList>
    </citation>
    <scope>NUCLEOTIDE SEQUENCE [LARGE SCALE GENOMIC DNA]</scope>
    <source>
        <strain evidence="2 3">MUT 4182</strain>
    </source>
</reference>
<evidence type="ECO:0000313" key="3">
    <source>
        <dbReference type="Proteomes" id="UP000054248"/>
    </source>
</evidence>